<keyword evidence="5" id="KW-0819">tRNA processing</keyword>
<evidence type="ECO:0000256" key="4">
    <source>
        <dbReference type="ARBA" id="ARBA00022490"/>
    </source>
</evidence>
<dbReference type="EMBL" id="BX248583">
    <property type="protein sequence ID" value="CAD83600.1"/>
    <property type="molecule type" value="Genomic_DNA"/>
</dbReference>
<sequence>MEQYVLILSDKSQMLLLGLTLAKVYYGVGYIVYLNGDVGVGKSTLCAGFLRALGYAGYVNSPTYTLIEFYFLSNRYIYHVDFYRLHSDLDVINTGIQDYFDKQSTLLIEWPKREMSILPAPDVIISINYYCNLKQYRQVIIQSGSDLGQKIIDTMLRIGRFTYEIKI</sequence>
<keyword evidence="12" id="KW-1185">Reference proteome</keyword>
<evidence type="ECO:0000256" key="2">
    <source>
        <dbReference type="ARBA" id="ARBA00007599"/>
    </source>
</evidence>
<comment type="subcellular location">
    <subcellularLocation>
        <location evidence="1">Cytoplasm</location>
    </subcellularLocation>
</comment>
<protein>
    <recommendedName>
        <fullName evidence="3">tRNA threonylcarbamoyladenosine biosynthesis protein TsaE</fullName>
    </recommendedName>
    <alternativeName>
        <fullName evidence="10">t(6)A37 threonylcarbamoyladenosine biosynthesis protein TsaE</fullName>
    </alternativeName>
</protein>
<dbReference type="eggNOG" id="COG0802">
    <property type="taxonomic scope" value="Bacteria"/>
</dbReference>
<dbReference type="Pfam" id="PF02367">
    <property type="entry name" value="TsaE"/>
    <property type="match status" value="1"/>
</dbReference>
<evidence type="ECO:0000256" key="6">
    <source>
        <dbReference type="ARBA" id="ARBA00022723"/>
    </source>
</evidence>
<dbReference type="GO" id="GO:0046872">
    <property type="term" value="F:metal ion binding"/>
    <property type="evidence" value="ECO:0007669"/>
    <property type="project" value="UniProtKB-KW"/>
</dbReference>
<keyword evidence="11" id="KW-0418">Kinase</keyword>
<keyword evidence="6" id="KW-0479">Metal-binding</keyword>
<dbReference type="OrthoDB" id="9800307at2"/>
<evidence type="ECO:0000256" key="7">
    <source>
        <dbReference type="ARBA" id="ARBA00022741"/>
    </source>
</evidence>
<keyword evidence="11" id="KW-0808">Transferase</keyword>
<keyword evidence="4" id="KW-0963">Cytoplasm</keyword>
<dbReference type="HOGENOM" id="CLU_087829_2_2_6"/>
<reference evidence="11 12" key="1">
    <citation type="journal article" date="2003" name="Proc. Natl. Acad. Sci. U.S.A.">
        <title>The genome sequence of Blochmannia floridanus: comparative analysis of reduced genomes.</title>
        <authorList>
            <person name="Gil R."/>
            <person name="Silva F.J."/>
            <person name="Zientz E."/>
            <person name="Delmotte F."/>
            <person name="Gonzalez-Candelas F."/>
            <person name="Latorre A."/>
            <person name="Rausell C."/>
            <person name="Kramerbeek J."/>
            <person name="Gadau J."/>
            <person name="Hoelldobler B."/>
            <person name="van Ham R.C.H.J."/>
            <person name="Gross R."/>
            <person name="Moya A."/>
        </authorList>
    </citation>
    <scope>NUCLEOTIDE SEQUENCE [LARGE SCALE GENOMIC DNA]</scope>
</reference>
<organism evidence="11 12">
    <name type="scientific">Blochmanniella floridana</name>
    <dbReference type="NCBI Taxonomy" id="203907"/>
    <lineage>
        <taxon>Bacteria</taxon>
        <taxon>Pseudomonadati</taxon>
        <taxon>Pseudomonadota</taxon>
        <taxon>Gammaproteobacteria</taxon>
        <taxon>Enterobacterales</taxon>
        <taxon>Enterobacteriaceae</taxon>
        <taxon>ant endosymbionts</taxon>
        <taxon>Candidatus Blochmanniella</taxon>
    </lineage>
</organism>
<name>Q7VQP6_BLOFL</name>
<evidence type="ECO:0000256" key="1">
    <source>
        <dbReference type="ARBA" id="ARBA00004496"/>
    </source>
</evidence>
<dbReference type="GO" id="GO:0016301">
    <property type="term" value="F:kinase activity"/>
    <property type="evidence" value="ECO:0007669"/>
    <property type="project" value="UniProtKB-KW"/>
</dbReference>
<comment type="similarity">
    <text evidence="2">Belongs to the TsaE family.</text>
</comment>
<evidence type="ECO:0000256" key="3">
    <source>
        <dbReference type="ARBA" id="ARBA00019010"/>
    </source>
</evidence>
<dbReference type="NCBIfam" id="TIGR00150">
    <property type="entry name" value="T6A_YjeE"/>
    <property type="match status" value="1"/>
</dbReference>
<dbReference type="PANTHER" id="PTHR33540">
    <property type="entry name" value="TRNA THREONYLCARBAMOYLADENOSINE BIOSYNTHESIS PROTEIN TSAE"/>
    <property type="match status" value="1"/>
</dbReference>
<evidence type="ECO:0000256" key="5">
    <source>
        <dbReference type="ARBA" id="ARBA00022694"/>
    </source>
</evidence>
<accession>Q7VQP6</accession>
<evidence type="ECO:0000313" key="11">
    <source>
        <dbReference type="EMBL" id="CAD83600.1"/>
    </source>
</evidence>
<dbReference type="SUPFAM" id="SSF52540">
    <property type="entry name" value="P-loop containing nucleoside triphosphate hydrolases"/>
    <property type="match status" value="1"/>
</dbReference>
<dbReference type="AlphaFoldDB" id="Q7VQP6"/>
<dbReference type="STRING" id="203907.Bfl077"/>
<dbReference type="InterPro" id="IPR003442">
    <property type="entry name" value="T6A_TsaE"/>
</dbReference>
<dbReference type="Proteomes" id="UP000002192">
    <property type="component" value="Chromosome"/>
</dbReference>
<evidence type="ECO:0000313" key="12">
    <source>
        <dbReference type="Proteomes" id="UP000002192"/>
    </source>
</evidence>
<proteinExistence type="inferred from homology"/>
<dbReference type="InterPro" id="IPR027417">
    <property type="entry name" value="P-loop_NTPase"/>
</dbReference>
<evidence type="ECO:0000256" key="10">
    <source>
        <dbReference type="ARBA" id="ARBA00032441"/>
    </source>
</evidence>
<dbReference type="GO" id="GO:0005524">
    <property type="term" value="F:ATP binding"/>
    <property type="evidence" value="ECO:0007669"/>
    <property type="project" value="UniProtKB-KW"/>
</dbReference>
<dbReference type="GO" id="GO:0002949">
    <property type="term" value="P:tRNA threonylcarbamoyladenosine modification"/>
    <property type="evidence" value="ECO:0007669"/>
    <property type="project" value="InterPro"/>
</dbReference>
<dbReference type="Gene3D" id="3.40.50.300">
    <property type="entry name" value="P-loop containing nucleotide triphosphate hydrolases"/>
    <property type="match status" value="1"/>
</dbReference>
<keyword evidence="9" id="KW-0460">Magnesium</keyword>
<dbReference type="PANTHER" id="PTHR33540:SF2">
    <property type="entry name" value="TRNA THREONYLCARBAMOYLADENOSINE BIOSYNTHESIS PROTEIN TSAE"/>
    <property type="match status" value="1"/>
</dbReference>
<dbReference type="GO" id="GO:0005737">
    <property type="term" value="C:cytoplasm"/>
    <property type="evidence" value="ECO:0007669"/>
    <property type="project" value="UniProtKB-SubCell"/>
</dbReference>
<evidence type="ECO:0000256" key="8">
    <source>
        <dbReference type="ARBA" id="ARBA00022840"/>
    </source>
</evidence>
<dbReference type="KEGG" id="bfl:Bfl077"/>
<evidence type="ECO:0000256" key="9">
    <source>
        <dbReference type="ARBA" id="ARBA00022842"/>
    </source>
</evidence>
<keyword evidence="8" id="KW-0067">ATP-binding</keyword>
<keyword evidence="7" id="KW-0547">Nucleotide-binding</keyword>
<gene>
    <name evidence="11" type="primary">yjeE</name>
    <name evidence="11" type="ordered locus">Bfl077</name>
</gene>